<dbReference type="STRING" id="1799789.AX660_21950"/>
<reference evidence="2" key="1">
    <citation type="submission" date="2016-02" db="EMBL/GenBank/DDBJ databases">
        <authorList>
            <person name="Schultz-Johansen M."/>
            <person name="Glaring M.A."/>
            <person name="Bech P.K."/>
            <person name="Stougaard P."/>
        </authorList>
    </citation>
    <scope>NUCLEOTIDE SEQUENCE [LARGE SCALE GENOMIC DNA]</scope>
    <source>
        <strain evidence="2">S66</strain>
    </source>
</reference>
<dbReference type="AlphaFoldDB" id="A0A148KM49"/>
<sequence length="69" mass="7526">MQFCGQLFKKEAVNTPYNGNYTVAAQKSSPTSHDGIFIGKKAELTLILCRSDFSPSASSQQTCSYKDEG</sequence>
<organism evidence="1 2">
    <name type="scientific">Paraglaciecola hydrolytica</name>
    <dbReference type="NCBI Taxonomy" id="1799789"/>
    <lineage>
        <taxon>Bacteria</taxon>
        <taxon>Pseudomonadati</taxon>
        <taxon>Pseudomonadota</taxon>
        <taxon>Gammaproteobacteria</taxon>
        <taxon>Alteromonadales</taxon>
        <taxon>Alteromonadaceae</taxon>
        <taxon>Paraglaciecola</taxon>
    </lineage>
</organism>
<dbReference type="EMBL" id="LSNE01000011">
    <property type="protein sequence ID" value="KXI27382.1"/>
    <property type="molecule type" value="Genomic_DNA"/>
</dbReference>
<protein>
    <submittedName>
        <fullName evidence="1">Uncharacterized protein</fullName>
    </submittedName>
</protein>
<keyword evidence="2" id="KW-1185">Reference proteome</keyword>
<proteinExistence type="predicted"/>
<gene>
    <name evidence="1" type="ORF">AX660_21950</name>
</gene>
<evidence type="ECO:0000313" key="2">
    <source>
        <dbReference type="Proteomes" id="UP000070299"/>
    </source>
</evidence>
<evidence type="ECO:0000313" key="1">
    <source>
        <dbReference type="EMBL" id="KXI27382.1"/>
    </source>
</evidence>
<accession>A0A148KM49</accession>
<comment type="caution">
    <text evidence="1">The sequence shown here is derived from an EMBL/GenBank/DDBJ whole genome shotgun (WGS) entry which is preliminary data.</text>
</comment>
<dbReference type="Proteomes" id="UP000070299">
    <property type="component" value="Unassembled WGS sequence"/>
</dbReference>
<name>A0A148KM49_9ALTE</name>